<feature type="compositionally biased region" description="Basic and acidic residues" evidence="13">
    <location>
        <begin position="549"/>
        <end position="568"/>
    </location>
</feature>
<dbReference type="PANTHER" id="PTHR10682:SF10">
    <property type="entry name" value="POLYNUCLEOTIDE ADENYLYLTRANSFERASE"/>
    <property type="match status" value="1"/>
</dbReference>
<gene>
    <name evidence="17" type="ORF">TrRE_jg6702</name>
</gene>
<feature type="compositionally biased region" description="Basic and acidic residues" evidence="13">
    <location>
        <begin position="487"/>
        <end position="505"/>
    </location>
</feature>
<feature type="domain" description="Poly(A) polymerase RNA-binding" evidence="14">
    <location>
        <begin position="342"/>
        <end position="398"/>
    </location>
</feature>
<dbReference type="Pfam" id="PF20750">
    <property type="entry name" value="PAP_NTPase"/>
    <property type="match status" value="1"/>
</dbReference>
<dbReference type="GO" id="GO:0003723">
    <property type="term" value="F:RNA binding"/>
    <property type="evidence" value="ECO:0007669"/>
    <property type="project" value="InterPro"/>
</dbReference>
<dbReference type="Pfam" id="PF04926">
    <property type="entry name" value="PAP_RNA-bind"/>
    <property type="match status" value="1"/>
</dbReference>
<protein>
    <recommendedName>
        <fullName evidence="5">polynucleotide adenylyltransferase</fullName>
        <ecNumber evidence="5">2.7.7.19</ecNumber>
    </recommendedName>
</protein>
<keyword evidence="8" id="KW-0479">Metal-binding</keyword>
<evidence type="ECO:0000256" key="1">
    <source>
        <dbReference type="ARBA" id="ARBA00001936"/>
    </source>
</evidence>
<organism evidence="17 18">
    <name type="scientific">Triparma retinervis</name>
    <dbReference type="NCBI Taxonomy" id="2557542"/>
    <lineage>
        <taxon>Eukaryota</taxon>
        <taxon>Sar</taxon>
        <taxon>Stramenopiles</taxon>
        <taxon>Ochrophyta</taxon>
        <taxon>Bolidophyceae</taxon>
        <taxon>Parmales</taxon>
        <taxon>Triparmaceae</taxon>
        <taxon>Triparma</taxon>
    </lineage>
</organism>
<dbReference type="FunFam" id="3.30.460.10:FF:000002">
    <property type="entry name" value="Poly(A) polymerase alpha, putative"/>
    <property type="match status" value="1"/>
</dbReference>
<dbReference type="GO" id="GO:1990817">
    <property type="term" value="F:poly(A) RNA polymerase activity"/>
    <property type="evidence" value="ECO:0007669"/>
    <property type="project" value="UniProtKB-EC"/>
</dbReference>
<dbReference type="Gene3D" id="1.10.1410.10">
    <property type="match status" value="2"/>
</dbReference>
<evidence type="ECO:0000256" key="7">
    <source>
        <dbReference type="ARBA" id="ARBA00022679"/>
    </source>
</evidence>
<keyword evidence="9" id="KW-0547">Nucleotide-binding</keyword>
<keyword evidence="12" id="KW-0539">Nucleus</keyword>
<evidence type="ECO:0000313" key="18">
    <source>
        <dbReference type="Proteomes" id="UP001165082"/>
    </source>
</evidence>
<dbReference type="SUPFAM" id="SSF81631">
    <property type="entry name" value="PAP/OAS1 substrate-binding domain"/>
    <property type="match status" value="1"/>
</dbReference>
<dbReference type="AlphaFoldDB" id="A0A9W7DWN8"/>
<evidence type="ECO:0000256" key="8">
    <source>
        <dbReference type="ARBA" id="ARBA00022723"/>
    </source>
</evidence>
<dbReference type="InterPro" id="IPR043519">
    <property type="entry name" value="NT_sf"/>
</dbReference>
<dbReference type="CDD" id="cd05402">
    <property type="entry name" value="NT_PAP_TUTase"/>
    <property type="match status" value="1"/>
</dbReference>
<evidence type="ECO:0000313" key="17">
    <source>
        <dbReference type="EMBL" id="GMH53443.1"/>
    </source>
</evidence>
<keyword evidence="6" id="KW-0507">mRNA processing</keyword>
<evidence type="ECO:0000256" key="4">
    <source>
        <dbReference type="ARBA" id="ARBA00010912"/>
    </source>
</evidence>
<comment type="cofactor">
    <cofactor evidence="2">
        <name>Mg(2+)</name>
        <dbReference type="ChEBI" id="CHEBI:18420"/>
    </cofactor>
</comment>
<dbReference type="GO" id="GO:0006397">
    <property type="term" value="P:mRNA processing"/>
    <property type="evidence" value="ECO:0007669"/>
    <property type="project" value="UniProtKB-KW"/>
</dbReference>
<evidence type="ECO:0000259" key="15">
    <source>
        <dbReference type="Pfam" id="PF04928"/>
    </source>
</evidence>
<dbReference type="Proteomes" id="UP001165082">
    <property type="component" value="Unassembled WGS sequence"/>
</dbReference>
<evidence type="ECO:0000256" key="12">
    <source>
        <dbReference type="ARBA" id="ARBA00023242"/>
    </source>
</evidence>
<dbReference type="EMBL" id="BRXZ01002058">
    <property type="protein sequence ID" value="GMH53443.1"/>
    <property type="molecule type" value="Genomic_DNA"/>
</dbReference>
<comment type="caution">
    <text evidence="17">The sequence shown here is derived from an EMBL/GenBank/DDBJ whole genome shotgun (WGS) entry which is preliminary data.</text>
</comment>
<evidence type="ECO:0000256" key="5">
    <source>
        <dbReference type="ARBA" id="ARBA00012388"/>
    </source>
</evidence>
<proteinExistence type="inferred from homology"/>
<dbReference type="GO" id="GO:0031123">
    <property type="term" value="P:RNA 3'-end processing"/>
    <property type="evidence" value="ECO:0007669"/>
    <property type="project" value="InterPro"/>
</dbReference>
<dbReference type="OrthoDB" id="412748at2759"/>
<dbReference type="GO" id="GO:0046872">
    <property type="term" value="F:metal ion binding"/>
    <property type="evidence" value="ECO:0007669"/>
    <property type="project" value="UniProtKB-KW"/>
</dbReference>
<comment type="similarity">
    <text evidence="4">Belongs to the poly(A) polymerase family.</text>
</comment>
<dbReference type="InterPro" id="IPR011068">
    <property type="entry name" value="NuclTrfase_I-like_C"/>
</dbReference>
<dbReference type="InterPro" id="IPR007010">
    <property type="entry name" value="PolA_pol_RNA-bd_dom"/>
</dbReference>
<keyword evidence="7" id="KW-0808">Transferase</keyword>
<dbReference type="InterPro" id="IPR048840">
    <property type="entry name" value="PolA_pol_NTPase"/>
</dbReference>
<feature type="compositionally biased region" description="Acidic residues" evidence="13">
    <location>
        <begin position="518"/>
        <end position="541"/>
    </location>
</feature>
<reference evidence="17" key="1">
    <citation type="submission" date="2022-07" db="EMBL/GenBank/DDBJ databases">
        <title>Genome analysis of Parmales, a sister group of diatoms, reveals the evolutionary specialization of diatoms from phago-mixotrophs to photoautotrophs.</title>
        <authorList>
            <person name="Ban H."/>
            <person name="Sato S."/>
            <person name="Yoshikawa S."/>
            <person name="Kazumasa Y."/>
            <person name="Nakamura Y."/>
            <person name="Ichinomiya M."/>
            <person name="Saitoh K."/>
            <person name="Sato N."/>
            <person name="Blanc-Mathieu R."/>
            <person name="Endo H."/>
            <person name="Kuwata A."/>
            <person name="Ogata H."/>
        </authorList>
    </citation>
    <scope>NUCLEOTIDE SEQUENCE</scope>
</reference>
<feature type="region of interest" description="Disordered" evidence="13">
    <location>
        <begin position="487"/>
        <end position="568"/>
    </location>
</feature>
<dbReference type="GO" id="GO:0005524">
    <property type="term" value="F:ATP binding"/>
    <property type="evidence" value="ECO:0007669"/>
    <property type="project" value="UniProtKB-KW"/>
</dbReference>
<sequence length="698" mass="79024">MAAPTLSTLNVVVGNRTVTPAYPIVSDAFPCAEDLANDKRLEAFMDREIPLESEQELKKRERVLTGLRNMVLDWIVKIARKKGYSEDVQRAAGGKLYTSGSYRLGVHEPGADIDTICVTPSICEREDFFTELKETLLAHKDVTNLNSVETAKVPIITFDWEEVNIDLLFARLQQISVPDSIDIDNDQILTNVNVATEKAKGLYSNKMGYLGGVNFNIMVAMICQLYPNASPSNLLRKFFTIYTKWTWPNPILLTKPFDAKIQGPDYHYLQVWTNPLGNREQMPIITPAYPCMNSSLAVNRKTLQVMHNELVKAHEVVEKIFSKGSGREDDGRFWAALFEHSDFFINYQHYLTLTVVGSSPGDFQAWKGYIESKLRILIGDLFAKLPMTKIQLWPKAFDICCATPNSKLSVAQKTNSCTFFIGFKIDKLRMKGRDLNLEKQIQLFKDAIQQVQIEGTDLLTNYFSVKQLPPIVFENFYEGGKKEAMEKRAKVRAEDPERIRRKQEAAEDEAAAAGEGGGEGDEEVSEVEGKEEEEEEKEEDALQNTLDNIRGEEGGGGKKTREEAEDERRKLMSGEVILSEDAKDEQCLIKLGILKEAEEGEVEKRIELKVKVPVWREAERGRGKRMKINFRSKFTVIELTPDGRVVDLGDDDYTPSARWTGRRGGFEFKRGIRGVGYYRTGVQQKHPDPFKMTMSSTG</sequence>
<feature type="domain" description="Poly(A) polymerase central" evidence="15">
    <location>
        <begin position="198"/>
        <end position="325"/>
    </location>
</feature>
<evidence type="ECO:0000256" key="6">
    <source>
        <dbReference type="ARBA" id="ARBA00022664"/>
    </source>
</evidence>
<dbReference type="InterPro" id="IPR007012">
    <property type="entry name" value="PolA_pol_cen_dom"/>
</dbReference>
<evidence type="ECO:0000256" key="2">
    <source>
        <dbReference type="ARBA" id="ARBA00001946"/>
    </source>
</evidence>
<keyword evidence="10" id="KW-0067">ATP-binding</keyword>
<evidence type="ECO:0000256" key="10">
    <source>
        <dbReference type="ARBA" id="ARBA00022840"/>
    </source>
</evidence>
<feature type="domain" description="Poly(A) polymerase nucleotidyltransferase" evidence="16">
    <location>
        <begin position="25"/>
        <end position="195"/>
    </location>
</feature>
<dbReference type="SUPFAM" id="SSF81301">
    <property type="entry name" value="Nucleotidyltransferase"/>
    <property type="match status" value="1"/>
</dbReference>
<dbReference type="PANTHER" id="PTHR10682">
    <property type="entry name" value="POLY A POLYMERASE"/>
    <property type="match status" value="1"/>
</dbReference>
<dbReference type="EC" id="2.7.7.19" evidence="5"/>
<keyword evidence="18" id="KW-1185">Reference proteome</keyword>
<name>A0A9W7DWN8_9STRA</name>
<keyword evidence="11" id="KW-0460">Magnesium</keyword>
<evidence type="ECO:0000256" key="3">
    <source>
        <dbReference type="ARBA" id="ARBA00004123"/>
    </source>
</evidence>
<dbReference type="SUPFAM" id="SSF55003">
    <property type="entry name" value="PAP/Archaeal CCA-adding enzyme, C-terminal domain"/>
    <property type="match status" value="1"/>
</dbReference>
<comment type="subcellular location">
    <subcellularLocation>
        <location evidence="3">Nucleus</location>
    </subcellularLocation>
</comment>
<dbReference type="Gene3D" id="3.30.460.10">
    <property type="entry name" value="Beta Polymerase, domain 2"/>
    <property type="match status" value="1"/>
</dbReference>
<accession>A0A9W7DWN8</accession>
<evidence type="ECO:0000256" key="13">
    <source>
        <dbReference type="SAM" id="MobiDB-lite"/>
    </source>
</evidence>
<evidence type="ECO:0000259" key="16">
    <source>
        <dbReference type="Pfam" id="PF20750"/>
    </source>
</evidence>
<evidence type="ECO:0000256" key="9">
    <source>
        <dbReference type="ARBA" id="ARBA00022741"/>
    </source>
</evidence>
<evidence type="ECO:0000256" key="11">
    <source>
        <dbReference type="ARBA" id="ARBA00022842"/>
    </source>
</evidence>
<evidence type="ECO:0000259" key="14">
    <source>
        <dbReference type="Pfam" id="PF04926"/>
    </source>
</evidence>
<dbReference type="GO" id="GO:0005634">
    <property type="term" value="C:nucleus"/>
    <property type="evidence" value="ECO:0007669"/>
    <property type="project" value="UniProtKB-SubCell"/>
</dbReference>
<comment type="cofactor">
    <cofactor evidence="1">
        <name>Mn(2+)</name>
        <dbReference type="ChEBI" id="CHEBI:29035"/>
    </cofactor>
</comment>
<dbReference type="Pfam" id="PF04928">
    <property type="entry name" value="PAP_central"/>
    <property type="match status" value="1"/>
</dbReference>
<dbReference type="Gene3D" id="3.30.70.590">
    <property type="entry name" value="Poly(A) polymerase predicted RNA binding domain"/>
    <property type="match status" value="1"/>
</dbReference>